<proteinExistence type="predicted"/>
<dbReference type="OrthoDB" id="6144240at2759"/>
<dbReference type="InterPro" id="IPR036397">
    <property type="entry name" value="RNaseH_sf"/>
</dbReference>
<dbReference type="Gene3D" id="3.30.420.10">
    <property type="entry name" value="Ribonuclease H-like superfamily/Ribonuclease H"/>
    <property type="match status" value="1"/>
</dbReference>
<accession>A0A1Q9CQ63</accession>
<reference evidence="3 4" key="1">
    <citation type="submission" date="2016-02" db="EMBL/GenBank/DDBJ databases">
        <title>Genome analysis of coral dinoflagellate symbionts highlights evolutionary adaptations to a symbiotic lifestyle.</title>
        <authorList>
            <person name="Aranda M."/>
            <person name="Li Y."/>
            <person name="Liew Y.J."/>
            <person name="Baumgarten S."/>
            <person name="Simakov O."/>
            <person name="Wilson M."/>
            <person name="Piel J."/>
            <person name="Ashoor H."/>
            <person name="Bougouffa S."/>
            <person name="Bajic V.B."/>
            <person name="Ryu T."/>
            <person name="Ravasi T."/>
            <person name="Bayer T."/>
            <person name="Micklem G."/>
            <person name="Kim H."/>
            <person name="Bhak J."/>
            <person name="Lajeunesse T.C."/>
            <person name="Voolstra C.R."/>
        </authorList>
    </citation>
    <scope>NUCLEOTIDE SEQUENCE [LARGE SCALE GENOMIC DNA]</scope>
    <source>
        <strain evidence="3 4">CCMP2467</strain>
    </source>
</reference>
<dbReference type="PANTHER" id="PTHR19446">
    <property type="entry name" value="REVERSE TRANSCRIPTASES"/>
    <property type="match status" value="1"/>
</dbReference>
<protein>
    <recommendedName>
        <fullName evidence="2">RNase H type-1 domain-containing protein</fullName>
    </recommendedName>
</protein>
<dbReference type="SUPFAM" id="SSF56219">
    <property type="entry name" value="DNase I-like"/>
    <property type="match status" value="1"/>
</dbReference>
<dbReference type="AlphaFoldDB" id="A0A1Q9CQ63"/>
<keyword evidence="1" id="KW-0472">Membrane</keyword>
<sequence length="1218" mass="133801">MSTLVSHKLAPRTTCIRLYMRSHMFHVLSFVPLAISMGLDAPHRLLAGMRSQKFFGLPLGMVRHFLSRLLPNEVMIPFVIRELCWKPSSSTLDLALLAPKKVLGVLVIPLLTLFCVFRIFCLLTSPMMSHMFPCRLGFLLMRSPLFLELRGSQIMFCPVDCGGMPPHVHIDYCDGIRGVIEGVDVFTDGSFDGSSSWAYVCVASTSAGRFVLAWARGVVALPGDDWWIGAVEHSALNGERSAVFWALSWILGVHSTIPCFLHCDCIVAAFQAAGTFGSSQSDQIAVACRSLAHVLEVLGKLRAGTIRHVKGHSGHPHNELADVLAGAKDVGVSSIPEHFRPFSDWVAANVIEWLWLAVASLTQPAAWLVWSHNHFVDPTGNSSLDVGNLAGPDFFGRQQSAQPWTPPHDVAMYLYAKFVTVNVQSLCEDERSTLPNRVPYVRAQLDHCGCAVAGLQETRAVATSTVISDTHIRFISARDAKGCLGVELWFSRKHPLLWKGSSPVTFEVNDFRVLYWTPHVLVVRYVKGTLRVLFVACHAPTATHPEREEWWKQFADLLSFTIQGDKVVILEISTLDSRSLSRDESVTSCGRKIIHLQTRSFVCCSLVICGYRPHIKSVILDRATHGLLPAERQLHALIMFCCHLTGGCHRVPPVFFITLTLVRQALIISLSASRSISDAVIACISPSKPNALMLPKLASLSPPVLFRPCVRICQRSVGTLMLTSIIMLSHSIFLMALSSTFLLVVRLGGAPFSRTPPGLFGNSGFGSVDVRIPPARSCKIGISDVLLRRKQRGLTPLPALVLENGEFAATPEEADARWLRHFSAAEQGGPIEPDKMIQRCFNRQYEADLETFEVSARDIPTLWELESALRASKPGRAAGNDGIPPDILHKYAGQLSTALYPILLKIAFRLQEPLQFKGGTMRHIWKSKGPLEHCSSYRGILVSNTVGKSFHSAFRRKCGSWYDSAATPLQVGGRRGFPVQLAAQAARAYQAGHLSRGNSVAVIFLDLREAFHKVVRPLVRGGDLSDEHIAAVMQSLALGPSHFEELRKYLCANSRLRDAGASPWAAAVVKEFQTDSWLTVGSGLAVAETGTRPGDALADIVFSFLFSAVLGRVRDALLHRGYEVRLPWCEDWFRSLCRTSSVGTETLAPIDVSWMDDLALLVSANSASELISTVSGASAALLDECLRAMLHPNLDPGKTEALISLTVCFIGRDPYVLN</sequence>
<dbReference type="PROSITE" id="PS50879">
    <property type="entry name" value="RNASE_H_1"/>
    <property type="match status" value="1"/>
</dbReference>
<dbReference type="GO" id="GO:0004523">
    <property type="term" value="F:RNA-DNA hybrid ribonuclease activity"/>
    <property type="evidence" value="ECO:0007669"/>
    <property type="project" value="InterPro"/>
</dbReference>
<keyword evidence="1" id="KW-0812">Transmembrane</keyword>
<evidence type="ECO:0000313" key="4">
    <source>
        <dbReference type="Proteomes" id="UP000186817"/>
    </source>
</evidence>
<comment type="caution">
    <text evidence="3">The sequence shown here is derived from an EMBL/GenBank/DDBJ whole genome shotgun (WGS) entry which is preliminary data.</text>
</comment>
<dbReference type="InterPro" id="IPR012337">
    <property type="entry name" value="RNaseH-like_sf"/>
</dbReference>
<dbReference type="EMBL" id="LSRX01000998">
    <property type="protein sequence ID" value="OLP85062.1"/>
    <property type="molecule type" value="Genomic_DNA"/>
</dbReference>
<evidence type="ECO:0000313" key="3">
    <source>
        <dbReference type="EMBL" id="OLP85062.1"/>
    </source>
</evidence>
<dbReference type="SUPFAM" id="SSF53098">
    <property type="entry name" value="Ribonuclease H-like"/>
    <property type="match status" value="1"/>
</dbReference>
<evidence type="ECO:0000259" key="2">
    <source>
        <dbReference type="PROSITE" id="PS50879"/>
    </source>
</evidence>
<evidence type="ECO:0000256" key="1">
    <source>
        <dbReference type="SAM" id="Phobius"/>
    </source>
</evidence>
<keyword evidence="4" id="KW-1185">Reference proteome</keyword>
<dbReference type="Proteomes" id="UP000186817">
    <property type="component" value="Unassembled WGS sequence"/>
</dbReference>
<feature type="domain" description="RNase H type-1" evidence="2">
    <location>
        <begin position="179"/>
        <end position="330"/>
    </location>
</feature>
<dbReference type="InterPro" id="IPR002156">
    <property type="entry name" value="RNaseH_domain"/>
</dbReference>
<name>A0A1Q9CQ63_SYMMI</name>
<dbReference type="InterPro" id="IPR036691">
    <property type="entry name" value="Endo/exonu/phosph_ase_sf"/>
</dbReference>
<gene>
    <name evidence="3" type="ORF">AK812_SmicGene34000</name>
</gene>
<keyword evidence="1" id="KW-1133">Transmembrane helix</keyword>
<organism evidence="3 4">
    <name type="scientific">Symbiodinium microadriaticum</name>
    <name type="common">Dinoflagellate</name>
    <name type="synonym">Zooxanthella microadriatica</name>
    <dbReference type="NCBI Taxonomy" id="2951"/>
    <lineage>
        <taxon>Eukaryota</taxon>
        <taxon>Sar</taxon>
        <taxon>Alveolata</taxon>
        <taxon>Dinophyceae</taxon>
        <taxon>Suessiales</taxon>
        <taxon>Symbiodiniaceae</taxon>
        <taxon>Symbiodinium</taxon>
    </lineage>
</organism>
<dbReference type="GO" id="GO:0003676">
    <property type="term" value="F:nucleic acid binding"/>
    <property type="evidence" value="ECO:0007669"/>
    <property type="project" value="InterPro"/>
</dbReference>
<feature type="transmembrane region" description="Helical" evidence="1">
    <location>
        <begin position="102"/>
        <end position="123"/>
    </location>
</feature>